<comment type="caution">
    <text evidence="2">The sequence shown here is derived from an EMBL/GenBank/DDBJ whole genome shotgun (WGS) entry which is preliminary data.</text>
</comment>
<keyword evidence="3" id="KW-1185">Reference proteome</keyword>
<evidence type="ECO:0000313" key="2">
    <source>
        <dbReference type="EMBL" id="OIW21519.1"/>
    </source>
</evidence>
<protein>
    <recommendedName>
        <fullName evidence="4">Secreted protein</fullName>
    </recommendedName>
</protein>
<reference evidence="2 3" key="1">
    <citation type="journal article" date="2017" name="Plant Biotechnol. J.">
        <title>A comprehensive draft genome sequence for lupin (Lupinus angustifolius), an emerging health food: insights into plant-microbe interactions and legume evolution.</title>
        <authorList>
            <person name="Hane J.K."/>
            <person name="Ming Y."/>
            <person name="Kamphuis L.G."/>
            <person name="Nelson M.N."/>
            <person name="Garg G."/>
            <person name="Atkins C.A."/>
            <person name="Bayer P.E."/>
            <person name="Bravo A."/>
            <person name="Bringans S."/>
            <person name="Cannon S."/>
            <person name="Edwards D."/>
            <person name="Foley R."/>
            <person name="Gao L.L."/>
            <person name="Harrison M.J."/>
            <person name="Huang W."/>
            <person name="Hurgobin B."/>
            <person name="Li S."/>
            <person name="Liu C.W."/>
            <person name="McGrath A."/>
            <person name="Morahan G."/>
            <person name="Murray J."/>
            <person name="Weller J."/>
            <person name="Jian J."/>
            <person name="Singh K.B."/>
        </authorList>
    </citation>
    <scope>NUCLEOTIDE SEQUENCE [LARGE SCALE GENOMIC DNA]</scope>
    <source>
        <strain evidence="3">cv. Tanjil</strain>
        <tissue evidence="2">Whole plant</tissue>
    </source>
</reference>
<sequence length="69" mass="7857">MNPRLCRFEAPSWLAMFLLLHSGSVEMIPTTMVVITELNGDFFCVDMDPRMAIWFVQGTIEFSTVQVVS</sequence>
<evidence type="ECO:0008006" key="4">
    <source>
        <dbReference type="Google" id="ProtNLM"/>
    </source>
</evidence>
<evidence type="ECO:0000313" key="3">
    <source>
        <dbReference type="Proteomes" id="UP000188354"/>
    </source>
</evidence>
<organism evidence="2 3">
    <name type="scientific">Lupinus angustifolius</name>
    <name type="common">Narrow-leaved blue lupine</name>
    <dbReference type="NCBI Taxonomy" id="3871"/>
    <lineage>
        <taxon>Eukaryota</taxon>
        <taxon>Viridiplantae</taxon>
        <taxon>Streptophyta</taxon>
        <taxon>Embryophyta</taxon>
        <taxon>Tracheophyta</taxon>
        <taxon>Spermatophyta</taxon>
        <taxon>Magnoliopsida</taxon>
        <taxon>eudicotyledons</taxon>
        <taxon>Gunneridae</taxon>
        <taxon>Pentapetalae</taxon>
        <taxon>rosids</taxon>
        <taxon>fabids</taxon>
        <taxon>Fabales</taxon>
        <taxon>Fabaceae</taxon>
        <taxon>Papilionoideae</taxon>
        <taxon>50 kb inversion clade</taxon>
        <taxon>genistoids sensu lato</taxon>
        <taxon>core genistoids</taxon>
        <taxon>Genisteae</taxon>
        <taxon>Lupinus</taxon>
    </lineage>
</organism>
<name>A0A394DFJ7_LUPAN</name>
<dbReference type="Gramene" id="OIW21519">
    <property type="protein sequence ID" value="OIW21519"/>
    <property type="gene ID" value="TanjilG_06133"/>
</dbReference>
<feature type="signal peptide" evidence="1">
    <location>
        <begin position="1"/>
        <end position="27"/>
    </location>
</feature>
<dbReference type="EMBL" id="MLAU01028157">
    <property type="protein sequence ID" value="OIW21519.1"/>
    <property type="molecule type" value="Genomic_DNA"/>
</dbReference>
<accession>A0A394DFJ7</accession>
<dbReference type="AlphaFoldDB" id="A0A394DFJ7"/>
<proteinExistence type="predicted"/>
<evidence type="ECO:0000256" key="1">
    <source>
        <dbReference type="SAM" id="SignalP"/>
    </source>
</evidence>
<gene>
    <name evidence="2" type="ORF">TanjilG_06133</name>
</gene>
<feature type="chain" id="PRO_5017393281" description="Secreted protein" evidence="1">
    <location>
        <begin position="28"/>
        <end position="69"/>
    </location>
</feature>
<dbReference type="Proteomes" id="UP000188354">
    <property type="component" value="Unassembled WGS sequence"/>
</dbReference>
<keyword evidence="1" id="KW-0732">Signal</keyword>